<dbReference type="Proteomes" id="UP000325313">
    <property type="component" value="Unassembled WGS sequence"/>
</dbReference>
<feature type="region of interest" description="Disordered" evidence="1">
    <location>
        <begin position="58"/>
        <end position="77"/>
    </location>
</feature>
<protein>
    <submittedName>
        <fullName evidence="4">Uncharacterized protein</fullName>
    </submittedName>
</protein>
<comment type="caution">
    <text evidence="4">The sequence shown here is derived from an EMBL/GenBank/DDBJ whole genome shotgun (WGS) entry which is preliminary data.</text>
</comment>
<organism evidence="4 6">
    <name type="scientific">Puccinia graminis f. sp. tritici</name>
    <dbReference type="NCBI Taxonomy" id="56615"/>
    <lineage>
        <taxon>Eukaryota</taxon>
        <taxon>Fungi</taxon>
        <taxon>Dikarya</taxon>
        <taxon>Basidiomycota</taxon>
        <taxon>Pucciniomycotina</taxon>
        <taxon>Pucciniomycetes</taxon>
        <taxon>Pucciniales</taxon>
        <taxon>Pucciniaceae</taxon>
        <taxon>Puccinia</taxon>
    </lineage>
</organism>
<gene>
    <name evidence="3" type="ORF">PGT21_024974</name>
    <name evidence="4" type="ORF">PGTUg99_018763</name>
</gene>
<accession>A0A5B0S2J3</accession>
<feature type="compositionally biased region" description="Polar residues" evidence="1">
    <location>
        <begin position="196"/>
        <end position="212"/>
    </location>
</feature>
<feature type="chain" id="PRO_5036366664" evidence="2">
    <location>
        <begin position="27"/>
        <end position="220"/>
    </location>
</feature>
<evidence type="ECO:0000313" key="5">
    <source>
        <dbReference type="Proteomes" id="UP000324748"/>
    </source>
</evidence>
<evidence type="ECO:0000256" key="1">
    <source>
        <dbReference type="SAM" id="MobiDB-lite"/>
    </source>
</evidence>
<sequence>MKLATSMRYLLIFTVHLSWLICSMRGSPIFKKWMCFCQAEQSESPMKERCEAHMANPYRRTNTHSDPQMARGTPGKTAHFEPHKCNDCLHCSQNLLREHDPIQSIKFQESRWSGKAPECINNGFPLQDLVPVNELGLPESSGVGEQPDTSLPSDGHLDKWLEDSIRYSSKKAFENHEKCDLWLEDSLKFFQPYCTQDPSGSRGSSQITSPGEGSNRWIID</sequence>
<evidence type="ECO:0000313" key="6">
    <source>
        <dbReference type="Proteomes" id="UP000325313"/>
    </source>
</evidence>
<dbReference type="EMBL" id="VDEP01000102">
    <property type="protein sequence ID" value="KAA1131739.1"/>
    <property type="molecule type" value="Genomic_DNA"/>
</dbReference>
<evidence type="ECO:0000256" key="2">
    <source>
        <dbReference type="SAM" id="SignalP"/>
    </source>
</evidence>
<feature type="region of interest" description="Disordered" evidence="1">
    <location>
        <begin position="196"/>
        <end position="220"/>
    </location>
</feature>
<dbReference type="Proteomes" id="UP000324748">
    <property type="component" value="Unassembled WGS sequence"/>
</dbReference>
<keyword evidence="2" id="KW-0732">Signal</keyword>
<dbReference type="AlphaFoldDB" id="A0A5B0S2J3"/>
<evidence type="ECO:0000313" key="4">
    <source>
        <dbReference type="EMBL" id="KAA1131739.1"/>
    </source>
</evidence>
<proteinExistence type="predicted"/>
<keyword evidence="5" id="KW-1185">Reference proteome</keyword>
<feature type="signal peptide" evidence="2">
    <location>
        <begin position="1"/>
        <end position="26"/>
    </location>
</feature>
<dbReference type="EMBL" id="VSWC01000067">
    <property type="protein sequence ID" value="KAA1096677.1"/>
    <property type="molecule type" value="Genomic_DNA"/>
</dbReference>
<reference evidence="5 6" key="1">
    <citation type="submission" date="2019-05" db="EMBL/GenBank/DDBJ databases">
        <title>Emergence of the Ug99 lineage of the wheat stem rust pathogen through somatic hybridization.</title>
        <authorList>
            <person name="Li F."/>
            <person name="Upadhyaya N.M."/>
            <person name="Sperschneider J."/>
            <person name="Matny O."/>
            <person name="Nguyen-Phuc H."/>
            <person name="Mago R."/>
            <person name="Raley C."/>
            <person name="Miller M.E."/>
            <person name="Silverstein K.A.T."/>
            <person name="Henningsen E."/>
            <person name="Hirsch C.D."/>
            <person name="Visser B."/>
            <person name="Pretorius Z.A."/>
            <person name="Steffenson B.J."/>
            <person name="Schwessinger B."/>
            <person name="Dodds P.N."/>
            <person name="Figueroa M."/>
        </authorList>
    </citation>
    <scope>NUCLEOTIDE SEQUENCE [LARGE SCALE GENOMIC DNA]</scope>
    <source>
        <strain evidence="3">21-0</strain>
        <strain evidence="4 6">Ug99</strain>
    </source>
</reference>
<name>A0A5B0S2J3_PUCGR</name>
<evidence type="ECO:0000313" key="3">
    <source>
        <dbReference type="EMBL" id="KAA1096677.1"/>
    </source>
</evidence>